<feature type="domain" description="Luciferase-like" evidence="5">
    <location>
        <begin position="6"/>
        <end position="253"/>
    </location>
</feature>
<accession>A0A0M0BP75</accession>
<dbReference type="SUPFAM" id="SSF51679">
    <property type="entry name" value="Bacterial luciferase-like"/>
    <property type="match status" value="1"/>
</dbReference>
<reference evidence="6 7" key="1">
    <citation type="submission" date="2015-06" db="EMBL/GenBank/DDBJ databases">
        <title>New insights into the roles of widespread benthic archaea in carbon and nitrogen cycling.</title>
        <authorList>
            <person name="Lazar C.S."/>
            <person name="Baker B.J."/>
            <person name="Seitz K.W."/>
            <person name="Hyde A.S."/>
            <person name="Dick G.J."/>
            <person name="Hinrichs K.-U."/>
            <person name="Teske A.P."/>
        </authorList>
    </citation>
    <scope>NUCLEOTIDE SEQUENCE [LARGE SCALE GENOMIC DNA]</scope>
    <source>
        <strain evidence="6">SG8-32-1</strain>
    </source>
</reference>
<keyword evidence="2" id="KW-0288">FMN</keyword>
<protein>
    <recommendedName>
        <fullName evidence="5">Luciferase-like domain-containing protein</fullName>
    </recommendedName>
</protein>
<dbReference type="GO" id="GO:0008726">
    <property type="term" value="F:alkanesulfonate monooxygenase activity"/>
    <property type="evidence" value="ECO:0007669"/>
    <property type="project" value="TreeGrafter"/>
</dbReference>
<dbReference type="PANTHER" id="PTHR42847">
    <property type="entry name" value="ALKANESULFONATE MONOOXYGENASE"/>
    <property type="match status" value="1"/>
</dbReference>
<evidence type="ECO:0000256" key="2">
    <source>
        <dbReference type="ARBA" id="ARBA00022643"/>
    </source>
</evidence>
<evidence type="ECO:0000313" key="6">
    <source>
        <dbReference type="EMBL" id="KON30150.1"/>
    </source>
</evidence>
<keyword evidence="4" id="KW-0503">Monooxygenase</keyword>
<keyword evidence="1" id="KW-0285">Flavoprotein</keyword>
<name>A0A0M0BP75_9ARCH</name>
<evidence type="ECO:0000313" key="7">
    <source>
        <dbReference type="Proteomes" id="UP000037237"/>
    </source>
</evidence>
<dbReference type="InterPro" id="IPR019952">
    <property type="entry name" value="F420_OxRdatse_Rv1855c_pred"/>
</dbReference>
<evidence type="ECO:0000256" key="1">
    <source>
        <dbReference type="ARBA" id="ARBA00022630"/>
    </source>
</evidence>
<dbReference type="InterPro" id="IPR011251">
    <property type="entry name" value="Luciferase-like_dom"/>
</dbReference>
<dbReference type="InterPro" id="IPR050172">
    <property type="entry name" value="SsuD_RutA_monooxygenase"/>
</dbReference>
<proteinExistence type="predicted"/>
<keyword evidence="3" id="KW-0560">Oxidoreductase</keyword>
<dbReference type="GO" id="GO:0046306">
    <property type="term" value="P:alkanesulfonate catabolic process"/>
    <property type="evidence" value="ECO:0007669"/>
    <property type="project" value="TreeGrafter"/>
</dbReference>
<dbReference type="InterPro" id="IPR036661">
    <property type="entry name" value="Luciferase-like_sf"/>
</dbReference>
<sequence length="317" mass="36492">MLDKIKFGVFLPFYAFRNEKKSQLFNRLQNIVLDCEKLGYSSIWLDDHLMINKLPILECWTALSALSQVTERIRFGTMVTCNNFRNPALLAKMVATVDNITNGRIELGIGAGIQRNEHDAYGFSFNSSKVRIERLNEAVEIIRKLWTEKKTSYNGKHYIIKNAICEPKPVQNPHPPIIIGGGGEKLMSRLTAKHADRYDWGYLPSFELYLHKLKILEKNCNAIGRPFDDIEKSCWPVGQIFIGKDKKDLEEKIPQWVPEGVEVKDFLETNFVGTPEDYLKQIRFYLNLGVTHFMLFFADTPNLEALKIFAEKVVKSI</sequence>
<evidence type="ECO:0000256" key="3">
    <source>
        <dbReference type="ARBA" id="ARBA00023002"/>
    </source>
</evidence>
<dbReference type="Pfam" id="PF00296">
    <property type="entry name" value="Bac_luciferase"/>
    <property type="match status" value="1"/>
</dbReference>
<comment type="caution">
    <text evidence="6">The sequence shown here is derived from an EMBL/GenBank/DDBJ whole genome shotgun (WGS) entry which is preliminary data.</text>
</comment>
<gene>
    <name evidence="6" type="ORF">AC477_05185</name>
</gene>
<dbReference type="NCBIfam" id="TIGR03560">
    <property type="entry name" value="F420_Rv1855c"/>
    <property type="match status" value="1"/>
</dbReference>
<dbReference type="Proteomes" id="UP000037237">
    <property type="component" value="Unassembled WGS sequence"/>
</dbReference>
<organism evidence="6 7">
    <name type="scientific">miscellaneous Crenarchaeota group-1 archaeon SG8-32-1</name>
    <dbReference type="NCBI Taxonomy" id="1685124"/>
    <lineage>
        <taxon>Archaea</taxon>
        <taxon>Candidatus Bathyarchaeota</taxon>
        <taxon>MCG-1</taxon>
    </lineage>
</organism>
<evidence type="ECO:0000259" key="5">
    <source>
        <dbReference type="Pfam" id="PF00296"/>
    </source>
</evidence>
<dbReference type="EMBL" id="LFWU01000132">
    <property type="protein sequence ID" value="KON30150.1"/>
    <property type="molecule type" value="Genomic_DNA"/>
</dbReference>
<dbReference type="Gene3D" id="3.20.20.30">
    <property type="entry name" value="Luciferase-like domain"/>
    <property type="match status" value="1"/>
</dbReference>
<dbReference type="PANTHER" id="PTHR42847:SF8">
    <property type="entry name" value="CONSERVED PROTEIN"/>
    <property type="match status" value="1"/>
</dbReference>
<evidence type="ECO:0000256" key="4">
    <source>
        <dbReference type="ARBA" id="ARBA00023033"/>
    </source>
</evidence>
<dbReference type="AlphaFoldDB" id="A0A0M0BP75"/>